<feature type="transmembrane region" description="Helical" evidence="1">
    <location>
        <begin position="59"/>
        <end position="80"/>
    </location>
</feature>
<dbReference type="Proteomes" id="UP000220340">
    <property type="component" value="Unassembled WGS sequence"/>
</dbReference>
<evidence type="ECO:0000313" key="3">
    <source>
        <dbReference type="EMBL" id="PEG52516.1"/>
    </source>
</evidence>
<dbReference type="PANTHER" id="PTHR33121:SF70">
    <property type="entry name" value="SIGNALING PROTEIN YKOW"/>
    <property type="match status" value="1"/>
</dbReference>
<keyword evidence="1" id="KW-1133">Transmembrane helix</keyword>
<dbReference type="SUPFAM" id="SSF55073">
    <property type="entry name" value="Nucleotide cyclase"/>
    <property type="match status" value="1"/>
</dbReference>
<evidence type="ECO:0000256" key="1">
    <source>
        <dbReference type="SAM" id="Phobius"/>
    </source>
</evidence>
<protein>
    <recommendedName>
        <fullName evidence="2">GGDEF domain-containing protein</fullName>
    </recommendedName>
</protein>
<name>A0A2A7NQA0_9MYCO</name>
<feature type="transmembrane region" description="Helical" evidence="1">
    <location>
        <begin position="138"/>
        <end position="157"/>
    </location>
</feature>
<dbReference type="OrthoDB" id="4613253at2"/>
<accession>A0A2A7NQA0</accession>
<dbReference type="PROSITE" id="PS50887">
    <property type="entry name" value="GGDEF"/>
    <property type="match status" value="1"/>
</dbReference>
<dbReference type="InterPro" id="IPR029787">
    <property type="entry name" value="Nucleotide_cyclase"/>
</dbReference>
<feature type="domain" description="GGDEF" evidence="2">
    <location>
        <begin position="226"/>
        <end position="358"/>
    </location>
</feature>
<comment type="caution">
    <text evidence="3">The sequence shown here is derived from an EMBL/GenBank/DDBJ whole genome shotgun (WGS) entry which is preliminary data.</text>
</comment>
<sequence>MTAPSWQDPRHPDHYHWMTSRLDSRGARVATSRFIAAWMIIGGFAPALLIFGATDSDQWALRVAGVGITIVSGLMGLLWLRGVWPTPLQSTWGVVLGSILAAATCLLVPEPLLGMIGAAVYTAVATYATVFHTGRHIAFVLASAAAVIAITGFRLAATDPAVAAGLGITIALSIVFTTFVARALIGLIDADMFTGAIEPVTGLLSKDGFEDGLGVTIAARGRTDDRFLVVALIDLDSFGAVVDLAGAGRARQLRVLVGQMLRDNARRDNVIAHLPDSRFLLADVFNTPDPDPLCDRISSGVRSVARELTASMGVVVTPLSPLASMSPTDLTATLLDIADDAMTAARSQGGNRYRIVYLPEVPERGAAHDTSR</sequence>
<dbReference type="InterPro" id="IPR000160">
    <property type="entry name" value="GGDEF_dom"/>
</dbReference>
<evidence type="ECO:0000313" key="4">
    <source>
        <dbReference type="Proteomes" id="UP000220340"/>
    </source>
</evidence>
<evidence type="ECO:0000259" key="2">
    <source>
        <dbReference type="PROSITE" id="PS50887"/>
    </source>
</evidence>
<feature type="transmembrane region" description="Helical" evidence="1">
    <location>
        <begin position="163"/>
        <end position="185"/>
    </location>
</feature>
<dbReference type="AlphaFoldDB" id="A0A2A7NQA0"/>
<dbReference type="InterPro" id="IPR043128">
    <property type="entry name" value="Rev_trsase/Diguanyl_cyclase"/>
</dbReference>
<dbReference type="Pfam" id="PF00990">
    <property type="entry name" value="GGDEF"/>
    <property type="match status" value="1"/>
</dbReference>
<dbReference type="Gene3D" id="3.30.70.270">
    <property type="match status" value="1"/>
</dbReference>
<dbReference type="GO" id="GO:0071111">
    <property type="term" value="F:cyclic-guanylate-specific phosphodiesterase activity"/>
    <property type="evidence" value="ECO:0007669"/>
    <property type="project" value="InterPro"/>
</dbReference>
<feature type="transmembrane region" description="Helical" evidence="1">
    <location>
        <begin position="34"/>
        <end position="53"/>
    </location>
</feature>
<dbReference type="PANTHER" id="PTHR33121">
    <property type="entry name" value="CYCLIC DI-GMP PHOSPHODIESTERASE PDEF"/>
    <property type="match status" value="1"/>
</dbReference>
<keyword evidence="4" id="KW-1185">Reference proteome</keyword>
<proteinExistence type="predicted"/>
<dbReference type="SMART" id="SM00267">
    <property type="entry name" value="GGDEF"/>
    <property type="match status" value="1"/>
</dbReference>
<organism evidence="3 4">
    <name type="scientific">Mycolicibacterium diernhoferi</name>
    <dbReference type="NCBI Taxonomy" id="1801"/>
    <lineage>
        <taxon>Bacteria</taxon>
        <taxon>Bacillati</taxon>
        <taxon>Actinomycetota</taxon>
        <taxon>Actinomycetes</taxon>
        <taxon>Mycobacteriales</taxon>
        <taxon>Mycobacteriaceae</taxon>
        <taxon>Mycolicibacterium</taxon>
    </lineage>
</organism>
<reference evidence="3 4" key="1">
    <citation type="submission" date="2017-10" db="EMBL/GenBank/DDBJ databases">
        <title>The new phylogeny of genus Mycobacterium.</title>
        <authorList>
            <person name="Tortoli E."/>
            <person name="Trovato A."/>
            <person name="Cirillo D.M."/>
        </authorList>
    </citation>
    <scope>NUCLEOTIDE SEQUENCE [LARGE SCALE GENOMIC DNA]</scope>
    <source>
        <strain evidence="3 4">IP141170001</strain>
    </source>
</reference>
<dbReference type="EMBL" id="PDCR01000030">
    <property type="protein sequence ID" value="PEG52516.1"/>
    <property type="molecule type" value="Genomic_DNA"/>
</dbReference>
<keyword evidence="1" id="KW-0812">Transmembrane</keyword>
<gene>
    <name evidence="3" type="ORF">CRI78_20990</name>
</gene>
<dbReference type="InterPro" id="IPR050706">
    <property type="entry name" value="Cyclic-di-GMP_PDE-like"/>
</dbReference>
<feature type="transmembrane region" description="Helical" evidence="1">
    <location>
        <begin position="92"/>
        <end position="109"/>
    </location>
</feature>
<keyword evidence="1" id="KW-0472">Membrane</keyword>